<feature type="region of interest" description="Disordered" evidence="2">
    <location>
        <begin position="23"/>
        <end position="44"/>
    </location>
</feature>
<evidence type="ECO:0000259" key="3">
    <source>
        <dbReference type="Pfam" id="PF02638"/>
    </source>
</evidence>
<gene>
    <name evidence="4" type="ORF">MTP09_07335</name>
</gene>
<dbReference type="RefSeq" id="WP_243547503.1">
    <property type="nucleotide sequence ID" value="NZ_CP094532.1"/>
</dbReference>
<dbReference type="InterPro" id="IPR052177">
    <property type="entry name" value="Divisome_Glycosyl_Hydrolase"/>
</dbReference>
<proteinExistence type="predicted"/>
<name>A0ABY4BKM1_9FLAO</name>
<dbReference type="EMBL" id="CP094532">
    <property type="protein sequence ID" value="UOE39738.1"/>
    <property type="molecule type" value="Genomic_DNA"/>
</dbReference>
<sequence>MNIRKLTLTIFSGILIASCASQKSQEPSKKSQEPRVATKPVVKPTSENAQTKKLVLPEVNREFRAAWIATVANINWPSKNNLSTEQQKAEAVRILDMLQKANFNAVIFQARPSADALYKSDLEPWSYFLTGSIGKSPSPYYDPLEFWISEAHKRGMELHVWLNPYRAHHTTGGAVTSESMASKMREQTYRLRNGMYWMDPSDQKTQDHVSNVIKDIVKRYDIDAIHIDDYFYPYKEYNGGADFPDSKTWNSYKNSGGQLSRADWRRANVNKFIKRIHDEIKKEKSYVRFGISPFGIWKPGFPAGITGSSQYDELYADAKLWLNEGWCDYYSPQLYWKEGGPQSFSSLLKWWKDENIKNIHLWPGLNTVGVKVSDKPSEIMGQMNTIRRTLPKNTAGEIHYSIDGLTKNPAMLNAVKNLYREKALVPASTWIKTEPVLQPELTARKSGNNAEIHWLSRNPQQPKHFILYSKYGNRWETEILNGDEHSLKLPLVKSGVHLTDLALKAVDRLGNESDYVAVEIH</sequence>
<dbReference type="Proteomes" id="UP000831460">
    <property type="component" value="Chromosome"/>
</dbReference>
<keyword evidence="1" id="KW-0732">Signal</keyword>
<evidence type="ECO:0000313" key="5">
    <source>
        <dbReference type="Proteomes" id="UP000831460"/>
    </source>
</evidence>
<dbReference type="InterPro" id="IPR003790">
    <property type="entry name" value="GHL10"/>
</dbReference>
<dbReference type="SUPFAM" id="SSF51445">
    <property type="entry name" value="(Trans)glycosidases"/>
    <property type="match status" value="1"/>
</dbReference>
<dbReference type="Pfam" id="PF02638">
    <property type="entry name" value="GHL10"/>
    <property type="match status" value="1"/>
</dbReference>
<dbReference type="PROSITE" id="PS51257">
    <property type="entry name" value="PROKAR_LIPOPROTEIN"/>
    <property type="match status" value="1"/>
</dbReference>
<dbReference type="Gene3D" id="3.20.20.80">
    <property type="entry name" value="Glycosidases"/>
    <property type="match status" value="1"/>
</dbReference>
<dbReference type="PANTHER" id="PTHR43405">
    <property type="entry name" value="GLYCOSYL HYDROLASE DIGH"/>
    <property type="match status" value="1"/>
</dbReference>
<organism evidence="4 5">
    <name type="scientific">Chryseobacterium suipulveris</name>
    <dbReference type="NCBI Taxonomy" id="2929800"/>
    <lineage>
        <taxon>Bacteria</taxon>
        <taxon>Pseudomonadati</taxon>
        <taxon>Bacteroidota</taxon>
        <taxon>Flavobacteriia</taxon>
        <taxon>Flavobacteriales</taxon>
        <taxon>Weeksellaceae</taxon>
        <taxon>Chryseobacterium group</taxon>
        <taxon>Chryseobacterium</taxon>
    </lineage>
</organism>
<feature type="domain" description="Glycosyl hydrolase-like 10" evidence="3">
    <location>
        <begin position="62"/>
        <end position="371"/>
    </location>
</feature>
<reference evidence="4 5" key="1">
    <citation type="submission" date="2022-03" db="EMBL/GenBank/DDBJ databases">
        <title>Chryseobacterium sp. isolated from particulate matters in swine house.</title>
        <authorList>
            <person name="Won M."/>
            <person name="Kim S.-J."/>
            <person name="Kwon S.-W."/>
        </authorList>
    </citation>
    <scope>NUCLEOTIDE SEQUENCE [LARGE SCALE GENOMIC DNA]</scope>
    <source>
        <strain evidence="4 5">SC2-2</strain>
    </source>
</reference>
<protein>
    <submittedName>
        <fullName evidence="4">Family 10 glycosylhydrolase</fullName>
    </submittedName>
</protein>
<dbReference type="InterPro" id="IPR017853">
    <property type="entry name" value="GH"/>
</dbReference>
<keyword evidence="5" id="KW-1185">Reference proteome</keyword>
<evidence type="ECO:0000313" key="4">
    <source>
        <dbReference type="EMBL" id="UOE39738.1"/>
    </source>
</evidence>
<accession>A0ABY4BKM1</accession>
<evidence type="ECO:0000256" key="2">
    <source>
        <dbReference type="SAM" id="MobiDB-lite"/>
    </source>
</evidence>
<dbReference type="PANTHER" id="PTHR43405:SF1">
    <property type="entry name" value="GLYCOSYL HYDROLASE DIGH"/>
    <property type="match status" value="1"/>
</dbReference>
<evidence type="ECO:0000256" key="1">
    <source>
        <dbReference type="ARBA" id="ARBA00022729"/>
    </source>
</evidence>